<dbReference type="Proteomes" id="UP000757232">
    <property type="component" value="Unassembled WGS sequence"/>
</dbReference>
<organism evidence="1 2">
    <name type="scientific">Sanghuangporus baumii</name>
    <name type="common">Phellinus baumii</name>
    <dbReference type="NCBI Taxonomy" id="108892"/>
    <lineage>
        <taxon>Eukaryota</taxon>
        <taxon>Fungi</taxon>
        <taxon>Dikarya</taxon>
        <taxon>Basidiomycota</taxon>
        <taxon>Agaricomycotina</taxon>
        <taxon>Agaricomycetes</taxon>
        <taxon>Hymenochaetales</taxon>
        <taxon>Hymenochaetaceae</taxon>
        <taxon>Sanghuangporus</taxon>
    </lineage>
</organism>
<protein>
    <submittedName>
        <fullName evidence="1">Uncharacterized protein</fullName>
    </submittedName>
</protein>
<accession>A0A9Q5HZ26</accession>
<name>A0A9Q5HZ26_SANBA</name>
<evidence type="ECO:0000313" key="2">
    <source>
        <dbReference type="Proteomes" id="UP000757232"/>
    </source>
</evidence>
<reference evidence="1" key="1">
    <citation type="submission" date="2016-06" db="EMBL/GenBank/DDBJ databases">
        <title>Draft Genome sequence of the fungus Inonotus baumii.</title>
        <authorList>
            <person name="Zhu H."/>
            <person name="Lin W."/>
        </authorList>
    </citation>
    <scope>NUCLEOTIDE SEQUENCE</scope>
    <source>
        <strain evidence="1">821</strain>
    </source>
</reference>
<gene>
    <name evidence="1" type="ORF">A7U60_g4191</name>
</gene>
<proteinExistence type="predicted"/>
<dbReference type="EMBL" id="LNZH02000174">
    <property type="protein sequence ID" value="OCB88648.1"/>
    <property type="molecule type" value="Genomic_DNA"/>
</dbReference>
<sequence length="171" mass="18335">MLRSEFNIIIPRKLRSAGLLRYTEVLPSNSLLNMRTLSILAILSIAFAAAAAPIPDAEPGAAGLSGLSITPPLVAREAEADPEAGSASDSSMNITGSCSSLGDTSAIFTLKAHLISVFEQNQHTEDLDRVVLFRPRAANTISIDFLVTHIYRFAFAALLCGRLNFCRLSCI</sequence>
<dbReference type="AlphaFoldDB" id="A0A9Q5HZ26"/>
<evidence type="ECO:0000313" key="1">
    <source>
        <dbReference type="EMBL" id="OCB88648.1"/>
    </source>
</evidence>
<keyword evidence="2" id="KW-1185">Reference proteome</keyword>
<comment type="caution">
    <text evidence="1">The sequence shown here is derived from an EMBL/GenBank/DDBJ whole genome shotgun (WGS) entry which is preliminary data.</text>
</comment>